<name>A0ABU5K942_9ACTN</name>
<evidence type="ECO:0000256" key="2">
    <source>
        <dbReference type="SAM" id="Phobius"/>
    </source>
</evidence>
<dbReference type="Proteomes" id="UP001291999">
    <property type="component" value="Unassembled WGS sequence"/>
</dbReference>
<sequence length="248" mass="25186">MSDAGLPPDQEAVRRLLAEARHDGPPPPEVVARLDETLAALAAERVDGPPRRSDAHEAPDAPAVDLGARRRRLAGVGLLAAAAVVVAGVAIGQGLPGVGGGDDAGSSAGGAADSSTSTQQDDQSGQDRSAPTEGSAELAPEALKSSGAAAPEADVPAVSSADADLDDRLLALRRGLRASPTRVELLDGMRALAECELPDLGPGRRLVAEVDDRPGVVVFRRADGSAQQAEVYVCGTPEPVRTVSLPAR</sequence>
<dbReference type="PROSITE" id="PS51300">
    <property type="entry name" value="NIRD"/>
    <property type="match status" value="1"/>
</dbReference>
<keyword evidence="4" id="KW-1185">Reference proteome</keyword>
<feature type="region of interest" description="Disordered" evidence="1">
    <location>
        <begin position="1"/>
        <end position="66"/>
    </location>
</feature>
<feature type="transmembrane region" description="Helical" evidence="2">
    <location>
        <begin position="73"/>
        <end position="92"/>
    </location>
</feature>
<comment type="caution">
    <text evidence="3">The sequence shown here is derived from an EMBL/GenBank/DDBJ whole genome shotgun (WGS) entry which is preliminary data.</text>
</comment>
<evidence type="ECO:0000313" key="3">
    <source>
        <dbReference type="EMBL" id="MDZ5661369.1"/>
    </source>
</evidence>
<gene>
    <name evidence="3" type="ORF">SFC79_06275</name>
</gene>
<keyword evidence="2" id="KW-1133">Transmembrane helix</keyword>
<feature type="region of interest" description="Disordered" evidence="1">
    <location>
        <begin position="101"/>
        <end position="160"/>
    </location>
</feature>
<feature type="compositionally biased region" description="Basic and acidic residues" evidence="1">
    <location>
        <begin position="44"/>
        <end position="59"/>
    </location>
</feature>
<organism evidence="3 4">
    <name type="scientific">Nocardioides renjunii</name>
    <dbReference type="NCBI Taxonomy" id="3095075"/>
    <lineage>
        <taxon>Bacteria</taxon>
        <taxon>Bacillati</taxon>
        <taxon>Actinomycetota</taxon>
        <taxon>Actinomycetes</taxon>
        <taxon>Propionibacteriales</taxon>
        <taxon>Nocardioidaceae</taxon>
        <taxon>Nocardioides</taxon>
    </lineage>
</organism>
<protein>
    <submittedName>
        <fullName evidence="3">Uncharacterized protein</fullName>
    </submittedName>
</protein>
<keyword evidence="2" id="KW-0472">Membrane</keyword>
<feature type="compositionally biased region" description="Low complexity" evidence="1">
    <location>
        <begin position="104"/>
        <end position="127"/>
    </location>
</feature>
<dbReference type="RefSeq" id="WP_322423658.1">
    <property type="nucleotide sequence ID" value="NZ_JAXQPW010000001.1"/>
</dbReference>
<accession>A0ABU5K942</accession>
<proteinExistence type="predicted"/>
<feature type="compositionally biased region" description="Basic and acidic residues" evidence="1">
    <location>
        <begin position="11"/>
        <end position="24"/>
    </location>
</feature>
<reference evidence="3 4" key="1">
    <citation type="submission" date="2023-11" db="EMBL/GenBank/DDBJ databases">
        <title>Novel species in genus Nocardioides.</title>
        <authorList>
            <person name="Zhou H."/>
        </authorList>
    </citation>
    <scope>NUCLEOTIDE SEQUENCE [LARGE SCALE GENOMIC DNA]</scope>
    <source>
        <strain evidence="3 4">S-58</strain>
    </source>
</reference>
<evidence type="ECO:0000256" key="1">
    <source>
        <dbReference type="SAM" id="MobiDB-lite"/>
    </source>
</evidence>
<dbReference type="EMBL" id="JAXQPW010000001">
    <property type="protein sequence ID" value="MDZ5661369.1"/>
    <property type="molecule type" value="Genomic_DNA"/>
</dbReference>
<keyword evidence="2" id="KW-0812">Transmembrane</keyword>
<evidence type="ECO:0000313" key="4">
    <source>
        <dbReference type="Proteomes" id="UP001291999"/>
    </source>
</evidence>